<accession>A0A0J8G8C8</accession>
<name>A0A0J8G8C8_9LIST</name>
<dbReference type="InterPro" id="IPR002810">
    <property type="entry name" value="NfeD-like_C"/>
</dbReference>
<dbReference type="Proteomes" id="UP000052258">
    <property type="component" value="Unassembled WGS sequence"/>
</dbReference>
<dbReference type="OrthoDB" id="9806253at2"/>
<gene>
    <name evidence="2" type="ORF">X560_1921</name>
</gene>
<feature type="domain" description="NfeD-like C-terminal" evidence="1">
    <location>
        <begin position="37"/>
        <end position="91"/>
    </location>
</feature>
<dbReference type="Gene3D" id="2.40.50.140">
    <property type="entry name" value="Nucleic acid-binding proteins"/>
    <property type="match status" value="1"/>
</dbReference>
<dbReference type="PATRIC" id="fig|1430899.3.peg.1963"/>
<dbReference type="InterPro" id="IPR012340">
    <property type="entry name" value="NA-bd_OB-fold"/>
</dbReference>
<organism evidence="2 3">
    <name type="scientific">Listeria fleischmannii 1991</name>
    <dbReference type="NCBI Taxonomy" id="1430899"/>
    <lineage>
        <taxon>Bacteria</taxon>
        <taxon>Bacillati</taxon>
        <taxon>Bacillota</taxon>
        <taxon>Bacilli</taxon>
        <taxon>Bacillales</taxon>
        <taxon>Listeriaceae</taxon>
        <taxon>Listeria</taxon>
    </lineage>
</organism>
<dbReference type="SUPFAM" id="SSF141322">
    <property type="entry name" value="NfeD domain-like"/>
    <property type="match status" value="1"/>
</dbReference>
<evidence type="ECO:0000259" key="1">
    <source>
        <dbReference type="Pfam" id="PF01957"/>
    </source>
</evidence>
<evidence type="ECO:0000313" key="2">
    <source>
        <dbReference type="EMBL" id="KMT58885.1"/>
    </source>
</evidence>
<dbReference type="RefSeq" id="WP_007472018.1">
    <property type="nucleotide sequence ID" value="NZ_KQ130617.1"/>
</dbReference>
<comment type="caution">
    <text evidence="2">The sequence shown here is derived from an EMBL/GenBank/DDBJ whole genome shotgun (WGS) entry which is preliminary data.</text>
</comment>
<dbReference type="Pfam" id="PF01957">
    <property type="entry name" value="NfeD"/>
    <property type="match status" value="1"/>
</dbReference>
<reference evidence="2 3" key="1">
    <citation type="journal article" date="2015" name="Genome Biol. Evol.">
        <title>Comparative Genomics of Listeria Sensu Lato: Genus-Wide Differences in Evolutionary Dynamics and the Progressive Gain of Complex, Potentially Pathogenicity-Related Traits through Lateral Gene Transfer.</title>
        <authorList>
            <person name="Chiara M."/>
            <person name="Caruso M."/>
            <person name="D'Erchia A.M."/>
            <person name="Manzari C."/>
            <person name="Fraccalvieri R."/>
            <person name="Goffredo E."/>
            <person name="Latorre L."/>
            <person name="Miccolupo A."/>
            <person name="Padalino I."/>
            <person name="Santagada G."/>
            <person name="Chiocco D."/>
            <person name="Pesole G."/>
            <person name="Horner D.S."/>
            <person name="Parisi A."/>
        </authorList>
    </citation>
    <scope>NUCLEOTIDE SEQUENCE [LARGE SCALE GENOMIC DNA]</scope>
    <source>
        <strain evidence="2 3">1991</strain>
    </source>
</reference>
<dbReference type="EMBL" id="AZHO01000023">
    <property type="protein sequence ID" value="KMT58885.1"/>
    <property type="molecule type" value="Genomic_DNA"/>
</dbReference>
<evidence type="ECO:0000313" key="3">
    <source>
        <dbReference type="Proteomes" id="UP000052258"/>
    </source>
</evidence>
<proteinExistence type="predicted"/>
<dbReference type="AlphaFoldDB" id="A0A0J8G8C8"/>
<sequence>MTHNFSEDEIVYGDSWGLVHRGVLEDKEIERMKALRDKVYGKNGIAVTTLKPIGRVEIEGKVYEARLENGYLDVRTKITVVGIDFGYLLVEELKMEAK</sequence>
<keyword evidence="3" id="KW-1185">Reference proteome</keyword>
<protein>
    <recommendedName>
        <fullName evidence="1">NfeD-like C-terminal domain-containing protein</fullName>
    </recommendedName>
</protein>